<keyword evidence="3" id="KW-1185">Reference proteome</keyword>
<dbReference type="PIRSF" id="PIRSF039033">
    <property type="entry name" value="START_dom"/>
    <property type="match status" value="1"/>
</dbReference>
<organism evidence="2 3">
    <name type="scientific">Prosthecochloris aestuarii (strain DSM 271 / SK 413)</name>
    <dbReference type="NCBI Taxonomy" id="290512"/>
    <lineage>
        <taxon>Bacteria</taxon>
        <taxon>Pseudomonadati</taxon>
        <taxon>Chlorobiota</taxon>
        <taxon>Chlorobiia</taxon>
        <taxon>Chlorobiales</taxon>
        <taxon>Chlorobiaceae</taxon>
        <taxon>Prosthecochloris</taxon>
    </lineage>
</organism>
<feature type="domain" description="START" evidence="1">
    <location>
        <begin position="1"/>
        <end position="170"/>
    </location>
</feature>
<reference evidence="2" key="1">
    <citation type="submission" date="2008-06" db="EMBL/GenBank/DDBJ databases">
        <title>Complete sequence of chromosome of Prosthecochloris aestuarii DSM 271.</title>
        <authorList>
            <consortium name="US DOE Joint Genome Institute"/>
            <person name="Lucas S."/>
            <person name="Copeland A."/>
            <person name="Lapidus A."/>
            <person name="Glavina del Rio T."/>
            <person name="Dalin E."/>
            <person name="Tice H."/>
            <person name="Bruce D."/>
            <person name="Goodwin L."/>
            <person name="Pitluck S."/>
            <person name="Schmutz J."/>
            <person name="Larimer F."/>
            <person name="Land M."/>
            <person name="Hauser L."/>
            <person name="Kyrpides N."/>
            <person name="Anderson I."/>
            <person name="Liu Z."/>
            <person name="Li T."/>
            <person name="Zhao F."/>
            <person name="Overmann J."/>
            <person name="Bryant D.A."/>
            <person name="Richardson P."/>
        </authorList>
    </citation>
    <scope>NUCLEOTIDE SEQUENCE [LARGE SCALE GENOMIC DNA]</scope>
    <source>
        <strain evidence="2">DSM 271</strain>
    </source>
</reference>
<dbReference type="InterPro" id="IPR002913">
    <property type="entry name" value="START_lipid-bd_dom"/>
</dbReference>
<dbReference type="eggNOG" id="ENOG503302V">
    <property type="taxonomic scope" value="Bacteria"/>
</dbReference>
<sequence>MAVDNFHEDNWEFRVEHKNIRVYSAKLEQSDILGFKGVTTLSSSLKKLISLFHDIDGYTRWVHQLSSINLLEKGDNLEYVLHQVVKAPWPLQPRDMIIRTGLDEAGEGGIAVTMSSKPDFIPENPRYARVRETYGKWVFEPLDDEKVRITFDMHVNPGRDIPSPVANTAMFEVPFYSLQNLRKLVLDPSYNPPYPSEVDAFISISEQ</sequence>
<dbReference type="HOGENOM" id="CLU_095975_0_0_10"/>
<gene>
    <name evidence="2" type="ordered locus">Paes_1012</name>
</gene>
<dbReference type="GO" id="GO:0008289">
    <property type="term" value="F:lipid binding"/>
    <property type="evidence" value="ECO:0007669"/>
    <property type="project" value="InterPro"/>
</dbReference>
<dbReference type="PROSITE" id="PS50848">
    <property type="entry name" value="START"/>
    <property type="match status" value="1"/>
</dbReference>
<name>B4S7L4_PROA2</name>
<dbReference type="PANTHER" id="PTHR19308">
    <property type="entry name" value="PHOSPHATIDYLCHOLINE TRANSFER PROTEIN"/>
    <property type="match status" value="1"/>
</dbReference>
<evidence type="ECO:0000259" key="1">
    <source>
        <dbReference type="PROSITE" id="PS50848"/>
    </source>
</evidence>
<evidence type="ECO:0000313" key="2">
    <source>
        <dbReference type="EMBL" id="ACF46051.1"/>
    </source>
</evidence>
<evidence type="ECO:0000313" key="3">
    <source>
        <dbReference type="Proteomes" id="UP000002725"/>
    </source>
</evidence>
<dbReference type="PANTHER" id="PTHR19308:SF14">
    <property type="entry name" value="START DOMAIN-CONTAINING PROTEIN"/>
    <property type="match status" value="1"/>
</dbReference>
<dbReference type="AlphaFoldDB" id="B4S7L4"/>
<dbReference type="GO" id="GO:0005737">
    <property type="term" value="C:cytoplasm"/>
    <property type="evidence" value="ECO:0007669"/>
    <property type="project" value="UniProtKB-ARBA"/>
</dbReference>
<dbReference type="STRING" id="290512.Paes_1012"/>
<dbReference type="InterPro" id="IPR051213">
    <property type="entry name" value="START_lipid_transfer"/>
</dbReference>
<dbReference type="Gene3D" id="3.30.530.20">
    <property type="match status" value="1"/>
</dbReference>
<dbReference type="CDD" id="cd08876">
    <property type="entry name" value="START_1"/>
    <property type="match status" value="1"/>
</dbReference>
<proteinExistence type="predicted"/>
<dbReference type="InterPro" id="IPR028347">
    <property type="entry name" value="START_dom_prot"/>
</dbReference>
<dbReference type="RefSeq" id="WP_012505588.1">
    <property type="nucleotide sequence ID" value="NC_011059.1"/>
</dbReference>
<accession>B4S7L4</accession>
<dbReference type="Proteomes" id="UP000002725">
    <property type="component" value="Chromosome"/>
</dbReference>
<dbReference type="InterPro" id="IPR023393">
    <property type="entry name" value="START-like_dom_sf"/>
</dbReference>
<dbReference type="KEGG" id="paa:Paes_1012"/>
<dbReference type="EMBL" id="CP001108">
    <property type="protein sequence ID" value="ACF46051.1"/>
    <property type="molecule type" value="Genomic_DNA"/>
</dbReference>
<dbReference type="Pfam" id="PF01852">
    <property type="entry name" value="START"/>
    <property type="match status" value="1"/>
</dbReference>
<protein>
    <recommendedName>
        <fullName evidence="1">START domain-containing protein</fullName>
    </recommendedName>
</protein>
<dbReference type="SUPFAM" id="SSF55961">
    <property type="entry name" value="Bet v1-like"/>
    <property type="match status" value="1"/>
</dbReference>